<dbReference type="Proteomes" id="UP000243900">
    <property type="component" value="Unassembled WGS sequence"/>
</dbReference>
<gene>
    <name evidence="1" type="ORF">C5O18_06060</name>
</gene>
<organism evidence="1 2">
    <name type="scientific">Amnimonas aquatica</name>
    <dbReference type="NCBI Taxonomy" id="2094561"/>
    <lineage>
        <taxon>Bacteria</taxon>
        <taxon>Pseudomonadati</taxon>
        <taxon>Pseudomonadota</taxon>
        <taxon>Gammaproteobacteria</taxon>
        <taxon>Moraxellales</taxon>
        <taxon>Moraxellaceae</taxon>
        <taxon>Amnimonas</taxon>
    </lineage>
</organism>
<reference evidence="2" key="1">
    <citation type="submission" date="2018-02" db="EMBL/GenBank/DDBJ databases">
        <title>Genome sequencing of Solimonas sp. HR-BB.</title>
        <authorList>
            <person name="Lee Y."/>
            <person name="Jeon C.O."/>
        </authorList>
    </citation>
    <scope>NUCLEOTIDE SEQUENCE [LARGE SCALE GENOMIC DNA]</scope>
    <source>
        <strain evidence="2">HR-E</strain>
    </source>
</reference>
<dbReference type="EMBL" id="PTQZ01000125">
    <property type="protein sequence ID" value="PQA42218.1"/>
    <property type="molecule type" value="Genomic_DNA"/>
</dbReference>
<keyword evidence="2" id="KW-1185">Reference proteome</keyword>
<evidence type="ECO:0000313" key="2">
    <source>
        <dbReference type="Proteomes" id="UP000243900"/>
    </source>
</evidence>
<dbReference type="AlphaFoldDB" id="A0A2P6AS67"/>
<evidence type="ECO:0000313" key="1">
    <source>
        <dbReference type="EMBL" id="PQA42218.1"/>
    </source>
</evidence>
<name>A0A2P6AS67_9GAMM</name>
<accession>A0A2P6AS67</accession>
<comment type="caution">
    <text evidence="1">The sequence shown here is derived from an EMBL/GenBank/DDBJ whole genome shotgun (WGS) entry which is preliminary data.</text>
</comment>
<sequence length="226" mass="25092">MPYIACRISDNLPEDVARLDAALQSGTRIPQAELAGRLITEASCDVVDGFFGNAVRELMETTGADGFREAHHVIEEIKSKLRHYLGWITGFFGNDRLAPVVQHYRRLLVMLPTPDGLRAHLVFGISPALAREAEDALQALRDPARADIRAGVEVLIRVIDEALQPLLYVPKARMKFNLVVDKTLNGVIAVTLALAYRSFRKLGTQLPPPLFPQVADHLGQFLHLRN</sequence>
<proteinExistence type="predicted"/>
<protein>
    <submittedName>
        <fullName evidence="1">Uncharacterized protein</fullName>
    </submittedName>
</protein>